<sequence>MKKILVVRNDKLGDFMLAWPSFAMLKQSAPNLQITALVPAYTAELARACPYIDEVIIDAGKNASRAAQQATLNTIREQQFDAVINLFSDRYNALLMWKARIPYRLAPATKIIQFLYNKRIKQRRSQSLKAEYQYNLDLIRAFLRDQRLLIVEPNPPYFRFTATELLQQKQKLIDLLELSPSKKWVFVHAGTGGSANNLTLRQYAEIVQGLNQSLDCQIVLTAGPGEKEKAESLAKLSGLSAQQIKIYAENDGLLDFARTLACADLFIAGSTGPLHLTAALNGLTVGFFPSKRSAKALRWQPINQTDRHLAFTPPQGHDESREMAQIQAEQVVAQIIPFVQQHWQQD</sequence>
<evidence type="ECO:0000256" key="1">
    <source>
        <dbReference type="ARBA" id="ARBA00022676"/>
    </source>
</evidence>
<dbReference type="STRING" id="1122938.SAMN05660772_01536"/>
<accession>A0A1W1VB49</accession>
<dbReference type="GO" id="GO:0005829">
    <property type="term" value="C:cytosol"/>
    <property type="evidence" value="ECO:0007669"/>
    <property type="project" value="TreeGrafter"/>
</dbReference>
<gene>
    <name evidence="3" type="ORF">SAMN05660772_01536</name>
</gene>
<dbReference type="Pfam" id="PF01075">
    <property type="entry name" value="Glyco_transf_9"/>
    <property type="match status" value="1"/>
</dbReference>
<organism evidence="3 4">
    <name type="scientific">Pasteurella testudinis DSM 23072</name>
    <dbReference type="NCBI Taxonomy" id="1122938"/>
    <lineage>
        <taxon>Bacteria</taxon>
        <taxon>Pseudomonadati</taxon>
        <taxon>Pseudomonadota</taxon>
        <taxon>Gammaproteobacteria</taxon>
        <taxon>Pasteurellales</taxon>
        <taxon>Pasteurellaceae</taxon>
        <taxon>Pasteurella</taxon>
    </lineage>
</organism>
<dbReference type="CDD" id="cd03789">
    <property type="entry name" value="GT9_LPS_heptosyltransferase"/>
    <property type="match status" value="1"/>
</dbReference>
<keyword evidence="2 3" id="KW-0808">Transferase</keyword>
<protein>
    <submittedName>
        <fullName evidence="3">ADP-heptose:LPS heptosyltransferase</fullName>
    </submittedName>
</protein>
<dbReference type="InterPro" id="IPR002201">
    <property type="entry name" value="Glyco_trans_9"/>
</dbReference>
<keyword evidence="4" id="KW-1185">Reference proteome</keyword>
<proteinExistence type="predicted"/>
<keyword evidence="1" id="KW-0328">Glycosyltransferase</keyword>
<dbReference type="PANTHER" id="PTHR30160:SF15">
    <property type="entry name" value="GLYCOSYLTRANSFERASE HI_0523-RELATED"/>
    <property type="match status" value="1"/>
</dbReference>
<reference evidence="4" key="1">
    <citation type="submission" date="2017-04" db="EMBL/GenBank/DDBJ databases">
        <authorList>
            <person name="Varghese N."/>
            <person name="Submissions S."/>
        </authorList>
    </citation>
    <scope>NUCLEOTIDE SEQUENCE [LARGE SCALE GENOMIC DNA]</scope>
    <source>
        <strain evidence="4">DSM 23072</strain>
    </source>
</reference>
<evidence type="ECO:0000313" key="3">
    <source>
        <dbReference type="EMBL" id="SMB90516.1"/>
    </source>
</evidence>
<dbReference type="AlphaFoldDB" id="A0A1W1VB49"/>
<dbReference type="SUPFAM" id="SSF53756">
    <property type="entry name" value="UDP-Glycosyltransferase/glycogen phosphorylase"/>
    <property type="match status" value="1"/>
</dbReference>
<evidence type="ECO:0000313" key="4">
    <source>
        <dbReference type="Proteomes" id="UP000192408"/>
    </source>
</evidence>
<dbReference type="Proteomes" id="UP000192408">
    <property type="component" value="Unassembled WGS sequence"/>
</dbReference>
<dbReference type="EMBL" id="FWWV01000069">
    <property type="protein sequence ID" value="SMB90516.1"/>
    <property type="molecule type" value="Genomic_DNA"/>
</dbReference>
<evidence type="ECO:0000256" key="2">
    <source>
        <dbReference type="ARBA" id="ARBA00022679"/>
    </source>
</evidence>
<dbReference type="Gene3D" id="3.40.50.2000">
    <property type="entry name" value="Glycogen Phosphorylase B"/>
    <property type="match status" value="2"/>
</dbReference>
<dbReference type="RefSeq" id="WP_084258156.1">
    <property type="nucleotide sequence ID" value="NZ_FWWV01000069.1"/>
</dbReference>
<dbReference type="PANTHER" id="PTHR30160">
    <property type="entry name" value="TETRAACYLDISACCHARIDE 4'-KINASE-RELATED"/>
    <property type="match status" value="1"/>
</dbReference>
<dbReference type="InterPro" id="IPR051199">
    <property type="entry name" value="LPS_LOS_Heptosyltrfase"/>
</dbReference>
<dbReference type="GO" id="GO:0008713">
    <property type="term" value="F:ADP-heptose-lipopolysaccharide heptosyltransferase activity"/>
    <property type="evidence" value="ECO:0007669"/>
    <property type="project" value="TreeGrafter"/>
</dbReference>
<name>A0A1W1VB49_9PAST</name>
<dbReference type="GO" id="GO:0009244">
    <property type="term" value="P:lipopolysaccharide core region biosynthetic process"/>
    <property type="evidence" value="ECO:0007669"/>
    <property type="project" value="TreeGrafter"/>
</dbReference>